<keyword evidence="2" id="KW-1133">Transmembrane helix</keyword>
<feature type="region of interest" description="Disordered" evidence="1">
    <location>
        <begin position="69"/>
        <end position="100"/>
    </location>
</feature>
<comment type="caution">
    <text evidence="3">The sequence shown here is derived from an EMBL/GenBank/DDBJ whole genome shotgun (WGS) entry which is preliminary data.</text>
</comment>
<keyword evidence="2" id="KW-0472">Membrane</keyword>
<protein>
    <submittedName>
        <fullName evidence="3">Uncharacterized protein</fullName>
    </submittedName>
</protein>
<keyword evidence="4" id="KW-1185">Reference proteome</keyword>
<dbReference type="AlphaFoldDB" id="A0A495IL44"/>
<dbReference type="EMBL" id="RBKS01000001">
    <property type="protein sequence ID" value="RKR76694.1"/>
    <property type="molecule type" value="Genomic_DNA"/>
</dbReference>
<dbReference type="Proteomes" id="UP000280008">
    <property type="component" value="Unassembled WGS sequence"/>
</dbReference>
<organism evidence="3 4">
    <name type="scientific">Frondihabitans australicus</name>
    <dbReference type="NCBI Taxonomy" id="386892"/>
    <lineage>
        <taxon>Bacteria</taxon>
        <taxon>Bacillati</taxon>
        <taxon>Actinomycetota</taxon>
        <taxon>Actinomycetes</taxon>
        <taxon>Micrococcales</taxon>
        <taxon>Microbacteriaceae</taxon>
        <taxon>Frondihabitans</taxon>
    </lineage>
</organism>
<keyword evidence="2" id="KW-0812">Transmembrane</keyword>
<evidence type="ECO:0000256" key="2">
    <source>
        <dbReference type="SAM" id="Phobius"/>
    </source>
</evidence>
<reference evidence="3 4" key="1">
    <citation type="submission" date="2018-10" db="EMBL/GenBank/DDBJ databases">
        <title>Sequencing the genomes of 1000 actinobacteria strains.</title>
        <authorList>
            <person name="Klenk H.-P."/>
        </authorList>
    </citation>
    <scope>NUCLEOTIDE SEQUENCE [LARGE SCALE GENOMIC DNA]</scope>
    <source>
        <strain evidence="3 4">DSM 17894</strain>
    </source>
</reference>
<gene>
    <name evidence="3" type="ORF">C8E83_3871</name>
</gene>
<name>A0A495IL44_9MICO</name>
<feature type="transmembrane region" description="Helical" evidence="2">
    <location>
        <begin position="20"/>
        <end position="40"/>
    </location>
</feature>
<feature type="transmembrane region" description="Helical" evidence="2">
    <location>
        <begin position="46"/>
        <end position="65"/>
    </location>
</feature>
<evidence type="ECO:0000313" key="4">
    <source>
        <dbReference type="Proteomes" id="UP000280008"/>
    </source>
</evidence>
<dbReference type="RefSeq" id="WP_121371637.1">
    <property type="nucleotide sequence ID" value="NZ_RBKS01000001.1"/>
</dbReference>
<evidence type="ECO:0000256" key="1">
    <source>
        <dbReference type="SAM" id="MobiDB-lite"/>
    </source>
</evidence>
<evidence type="ECO:0000313" key="3">
    <source>
        <dbReference type="EMBL" id="RKR76694.1"/>
    </source>
</evidence>
<accession>A0A495IL44</accession>
<sequence length="100" mass="10465">MPDHRPSERPVAPRPAEIALIVLAVASGAVLVTGVVRTLVTGETGLWPLAAAIILAASLTLMRSIRRTRGAGADRTPTARRLDAGAAIRGETQPRPARRG</sequence>
<proteinExistence type="predicted"/>